<reference evidence="1 2" key="1">
    <citation type="submission" date="2007-08" db="EMBL/GenBank/DDBJ databases">
        <authorList>
            <consortium name="The Vibrio harveyi Genome Sequencing Project"/>
            <person name="Bassler B."/>
            <person name="Clifton S.W."/>
            <person name="Fulton L."/>
            <person name="Delehaunty K."/>
            <person name="Fronick C."/>
            <person name="Harrison M."/>
            <person name="Markivic C."/>
            <person name="Fulton R."/>
            <person name="Tin-Wollam A.-M."/>
            <person name="Shah N."/>
            <person name="Pepin K."/>
            <person name="Nash W."/>
            <person name="Thiruvilangam P."/>
            <person name="Bhonagiri V."/>
            <person name="Waters C."/>
            <person name="Tu K.C."/>
            <person name="Irgon J."/>
            <person name="Wilson R.K."/>
        </authorList>
    </citation>
    <scope>NUCLEOTIDE SEQUENCE [LARGE SCALE GENOMIC DNA]</scope>
    <source>
        <strain evidence="2">ATCC BAA-1116 / BB120</strain>
    </source>
</reference>
<dbReference type="KEGG" id="vha:VIBHAR_05071"/>
<dbReference type="PATRIC" id="fig|338187.36.peg.3955"/>
<evidence type="ECO:0000313" key="1">
    <source>
        <dbReference type="EMBL" id="ABU72978.1"/>
    </source>
</evidence>
<evidence type="ECO:0000313" key="2">
    <source>
        <dbReference type="Proteomes" id="UP000008152"/>
    </source>
</evidence>
<dbReference type="AlphaFoldDB" id="A7N359"/>
<dbReference type="EMBL" id="CP000790">
    <property type="protein sequence ID" value="ABU72978.1"/>
    <property type="molecule type" value="Genomic_DNA"/>
</dbReference>
<accession>A7N359</accession>
<sequence>MLELIMKIKKLILFVGLCVNLNVNALEMCRLGSETLEEEHEWLARLDYEFESELTDVKEVAALDKIPSLMLPISEQGMLAEHWAGVTAAIDSKNSQPNSAKRIAQLERVSERQALWQLAKNGGRAFSSVLDIIFFAPWIEDLTRTMWDDSASALHQLSVTTEPIPFVGFAIGYYDYLSTLDSPEKRLNQWLQNGHYSYGQETVLERLNTTSAEAIEQQHEQLKLHIVELTKRLSSIQLLHFDATYSAKVLELQEIINKMFSAIDLEYANTMLELYNLPPQVVQKFGEQACVNQKQEVVEELARLGTASNGTLDDLRACSYRMLVANLGKLYGIGKYSHIEETRQKVFEHKQNIVENAQRHILDWRRKILEIQSSSIEKLVLETINNDNVRLYRQYLYQHARRIAIDNFSLSILQRRATEEEQRTGRFLFGAGELSCGLYSCQVYEGREVFFDEDSDPLLQKLSEPLDNIDLSSYINERVRGGWTNVELDEPYINLWQQWQNREDVSLSALPYKGNPSLEVIKKDMPELFEILEKIPSHLSAEQAKPFLFQLIRNRIFKEDIQTAWTKLGDFIFRFQYEQRQHQSLNFLPLQWQQAIWPSQPQGVLFSAFLDKTYMYYTRQPWAQALPYSDEKNATSNWTLYQGEAHRYYLTQSVPEDVYLGDQYWIELNEQLSHVLSLPEIRWRPFEQMILMDIWSQITEIESLVEISKS</sequence>
<proteinExistence type="predicted"/>
<dbReference type="Proteomes" id="UP000008152">
    <property type="component" value="Chromosome II"/>
</dbReference>
<gene>
    <name evidence="1" type="ordered locus">VIBHAR_05071</name>
</gene>
<protein>
    <submittedName>
        <fullName evidence="1">Uncharacterized protein</fullName>
    </submittedName>
</protein>
<name>A7N359_VIBC1</name>
<organism evidence="1 2">
    <name type="scientific">Vibrio campbellii (strain ATCC BAA-1116)</name>
    <dbReference type="NCBI Taxonomy" id="2902295"/>
    <lineage>
        <taxon>Bacteria</taxon>
        <taxon>Pseudomonadati</taxon>
        <taxon>Pseudomonadota</taxon>
        <taxon>Gammaproteobacteria</taxon>
        <taxon>Vibrionales</taxon>
        <taxon>Vibrionaceae</taxon>
        <taxon>Vibrio</taxon>
    </lineage>
</organism>